<evidence type="ECO:0000313" key="3">
    <source>
        <dbReference type="Proteomes" id="UP001153365"/>
    </source>
</evidence>
<evidence type="ECO:0000313" key="2">
    <source>
        <dbReference type="EMBL" id="CAH7683293.1"/>
    </source>
</evidence>
<comment type="caution">
    <text evidence="1">The sequence shown here is derived from an EMBL/GenBank/DDBJ whole genome shotgun (WGS) entry which is preliminary data.</text>
</comment>
<name>A0AAV0B6Q7_PHAPC</name>
<proteinExistence type="predicted"/>
<dbReference type="AlphaFoldDB" id="A0AAV0B6Q7"/>
<sequence>MAWMRVRSSTVNSELINETIPSFLIPSFIKFPSSTIEMPGNRPMVSKSSSGLIISDLNRVQTKPIQLRSQSTSIKIYGAEGLINQSNIPTDEETKNRSNLGVNQLKVLEMIRSISDPQKYWSSNERFDFNITQRKICDFIRSDPGSNHRNLIQLIKSSINVNNHFFNRRVLKLIGECKIEFIDQVKVGTLIEIWMTAINVKVPSRDWHRWLAWMGVKMVESSVIDDNDLRKLSRLLGFSIGVLIRSEKWATKNSEGLGEYLQIINLWEKRVVGEISPELNQRRIQIRQILGSSRNEQDWVHARRDPYTFSTVLRHSKVVGKAEEDWDLNSEEILSLTRVICRSKGHLIGPSRTAFGKGGYQLMSSETINSILSSQTYPSIKKTGLILGLAETLVARLRNMITDRSIDPEKIHKELNQLLSLSLNQIHRNHAIYGGHLERNRLLRRQVDGLEIVIESLLHRTSSNQDFTTVLDLIEHSHNMVSLEVIRIRTWKKILKVFLESHRSYWNGSSGLERLLKILLQQSSRSNGEERLKFSNFFAIDLGLTLIDRLIFPKEMVSMCEHDKREGSFDDLIRRFELFDEVVKSLGNPRRFRGHRLMRLIYLNVVNKQKRDNFIGEGFVEGHLYLPEWWDEEGVWKELEVRLVGVYSNKYEKIKCNKSENKDDDKSISDDNKAVDRLVLIKDHLVIMNF</sequence>
<dbReference type="Proteomes" id="UP001153365">
    <property type="component" value="Unassembled WGS sequence"/>
</dbReference>
<gene>
    <name evidence="1" type="ORF">PPACK8108_LOCUS15562</name>
    <name evidence="2" type="ORF">PPACK8108_LOCUS16731</name>
</gene>
<organism evidence="1 3">
    <name type="scientific">Phakopsora pachyrhizi</name>
    <name type="common">Asian soybean rust disease fungus</name>
    <dbReference type="NCBI Taxonomy" id="170000"/>
    <lineage>
        <taxon>Eukaryota</taxon>
        <taxon>Fungi</taxon>
        <taxon>Dikarya</taxon>
        <taxon>Basidiomycota</taxon>
        <taxon>Pucciniomycotina</taxon>
        <taxon>Pucciniomycetes</taxon>
        <taxon>Pucciniales</taxon>
        <taxon>Phakopsoraceae</taxon>
        <taxon>Phakopsora</taxon>
    </lineage>
</organism>
<accession>A0AAV0B6Q7</accession>
<dbReference type="EMBL" id="CALTRL010004157">
    <property type="protein sequence ID" value="CAH7682586.1"/>
    <property type="molecule type" value="Genomic_DNA"/>
</dbReference>
<reference evidence="1" key="1">
    <citation type="submission" date="2022-06" db="EMBL/GenBank/DDBJ databases">
        <authorList>
            <consortium name="SYNGENTA / RWTH Aachen University"/>
        </authorList>
    </citation>
    <scope>NUCLEOTIDE SEQUENCE</scope>
</reference>
<keyword evidence="3" id="KW-1185">Reference proteome</keyword>
<evidence type="ECO:0000313" key="1">
    <source>
        <dbReference type="EMBL" id="CAH7682586.1"/>
    </source>
</evidence>
<dbReference type="EMBL" id="CALTRL010004601">
    <property type="protein sequence ID" value="CAH7683293.1"/>
    <property type="molecule type" value="Genomic_DNA"/>
</dbReference>
<protein>
    <submittedName>
        <fullName evidence="1">Expressed protein</fullName>
    </submittedName>
</protein>